<dbReference type="InterPro" id="IPR041796">
    <property type="entry name" value="Mre11_N"/>
</dbReference>
<accession>A0ABZ0S499</accession>
<dbReference type="EMBL" id="CP121472">
    <property type="protein sequence ID" value="WPL15194.1"/>
    <property type="molecule type" value="Genomic_DNA"/>
</dbReference>
<dbReference type="InterPro" id="IPR029052">
    <property type="entry name" value="Metallo-depent_PP-like"/>
</dbReference>
<protein>
    <submittedName>
        <fullName evidence="4">Metallophosphoesterase YhaO</fullName>
    </submittedName>
</protein>
<organism evidence="4 5">
    <name type="scientific">Thiorhodovibrio winogradskyi</name>
    <dbReference type="NCBI Taxonomy" id="77007"/>
    <lineage>
        <taxon>Bacteria</taxon>
        <taxon>Pseudomonadati</taxon>
        <taxon>Pseudomonadota</taxon>
        <taxon>Gammaproteobacteria</taxon>
        <taxon>Chromatiales</taxon>
        <taxon>Chromatiaceae</taxon>
        <taxon>Thiorhodovibrio</taxon>
    </lineage>
</organism>
<evidence type="ECO:0000259" key="3">
    <source>
        <dbReference type="Pfam" id="PF00149"/>
    </source>
</evidence>
<dbReference type="Pfam" id="PF00149">
    <property type="entry name" value="Metallophos"/>
    <property type="match status" value="1"/>
</dbReference>
<dbReference type="RefSeq" id="WP_328985780.1">
    <property type="nucleotide sequence ID" value="NZ_CP121472.1"/>
</dbReference>
<proteinExistence type="predicted"/>
<dbReference type="PANTHER" id="PTHR30337:SF7">
    <property type="entry name" value="PHOSPHOESTERASE"/>
    <property type="match status" value="1"/>
</dbReference>
<gene>
    <name evidence="4" type="primary">yhaO</name>
    <name evidence="4" type="ORF">Thiowin_00074</name>
</gene>
<reference evidence="4 5" key="1">
    <citation type="journal article" date="2023" name="Microorganisms">
        <title>Thiorhodovibrio frisius and Trv. litoralis spp. nov., Two Novel Members from a Clade of Fastidious Purple Sulfur Bacteria That Exhibit Unique Red-Shifted Light-Harvesting Capabilities.</title>
        <authorList>
            <person name="Methner A."/>
            <person name="Kuzyk S.B."/>
            <person name="Petersen J."/>
            <person name="Bauer S."/>
            <person name="Brinkmann H."/>
            <person name="Sichau K."/>
            <person name="Wanner G."/>
            <person name="Wolf J."/>
            <person name="Neumann-Schaal M."/>
            <person name="Henke P."/>
            <person name="Tank M."/>
            <person name="Sproer C."/>
            <person name="Bunk B."/>
            <person name="Overmann J."/>
        </authorList>
    </citation>
    <scope>NUCLEOTIDE SEQUENCE [LARGE SCALE GENOMIC DNA]</scope>
    <source>
        <strain evidence="4 5">DSM 6702</strain>
    </source>
</reference>
<keyword evidence="5" id="KW-1185">Reference proteome</keyword>
<keyword evidence="1" id="KW-0378">Hydrolase</keyword>
<dbReference type="CDD" id="cd00840">
    <property type="entry name" value="MPP_Mre11_N"/>
    <property type="match status" value="1"/>
</dbReference>
<evidence type="ECO:0000313" key="5">
    <source>
        <dbReference type="Proteomes" id="UP001432180"/>
    </source>
</evidence>
<feature type="domain" description="Calcineurin-like phosphoesterase" evidence="3">
    <location>
        <begin position="4"/>
        <end position="197"/>
    </location>
</feature>
<dbReference type="Gene3D" id="3.60.21.10">
    <property type="match status" value="1"/>
</dbReference>
<dbReference type="InterPro" id="IPR004843">
    <property type="entry name" value="Calcineurin-like_PHP"/>
</dbReference>
<dbReference type="PANTHER" id="PTHR30337">
    <property type="entry name" value="COMPONENT OF ATP-DEPENDENT DSDNA EXONUCLEASE"/>
    <property type="match status" value="1"/>
</dbReference>
<evidence type="ECO:0000313" key="4">
    <source>
        <dbReference type="EMBL" id="WPL15194.1"/>
    </source>
</evidence>
<name>A0ABZ0S499_9GAMM</name>
<dbReference type="InterPro" id="IPR050535">
    <property type="entry name" value="DNA_Repair-Maintenance_Comp"/>
</dbReference>
<dbReference type="SUPFAM" id="SSF56300">
    <property type="entry name" value="Metallo-dependent phosphatases"/>
    <property type="match status" value="1"/>
</dbReference>
<feature type="region of interest" description="Disordered" evidence="2">
    <location>
        <begin position="344"/>
        <end position="369"/>
    </location>
</feature>
<evidence type="ECO:0000256" key="1">
    <source>
        <dbReference type="ARBA" id="ARBA00022801"/>
    </source>
</evidence>
<dbReference type="Proteomes" id="UP001432180">
    <property type="component" value="Chromosome"/>
</dbReference>
<sequence length="450" mass="49280">MPNLLHAADLHLDSPQTGLEAYEGAPVDEIRGATRRALEHLVELALDEAVDALLLAGDIYDGDWRDYNTGLFFAGQMTRLKEARIPVFMVQGNHDAASQISRQLRLPDNVHLFPSRRPGSIRLESAGLALHGQSYPSRQVEQNLARGYPPAEPGAFNIGLLHTSLDGRPGHASYAPCRLDDLRRLGYDYWALGHVHQREVVSQDPWVVFPGNLQGRHARETGVKGATLVRIDKGQVQAVEHHPLDAMRWALCEIAVDDGIKREQLEERIASALRTELDAADGRLLAIRLRLHGSTREDAELRARAEELLNQCRLLALDSGGRGIWIEKLVIATERPRVIASATHVNTPDEASPSPPSPISPSSPLGEALADPESLLNASLDDPTSLTTALLEEVADLERKLPASLTSESDPLDLSPASLTRQDGDLHQCLRDAHALLLERLGDPPTANPR</sequence>
<evidence type="ECO:0000256" key="2">
    <source>
        <dbReference type="SAM" id="MobiDB-lite"/>
    </source>
</evidence>